<dbReference type="Pfam" id="PF02541">
    <property type="entry name" value="Ppx-GppA"/>
    <property type="match status" value="1"/>
</dbReference>
<keyword evidence="4" id="KW-1185">Reference proteome</keyword>
<dbReference type="GO" id="GO:0016462">
    <property type="term" value="F:pyrophosphatase activity"/>
    <property type="evidence" value="ECO:0007669"/>
    <property type="project" value="TreeGrafter"/>
</dbReference>
<organism evidence="3 4">
    <name type="scientific">Govanella unica</name>
    <dbReference type="NCBI Taxonomy" id="2975056"/>
    <lineage>
        <taxon>Bacteria</taxon>
        <taxon>Pseudomonadati</taxon>
        <taxon>Pseudomonadota</taxon>
        <taxon>Alphaproteobacteria</taxon>
        <taxon>Emcibacterales</taxon>
        <taxon>Govanellaceae</taxon>
        <taxon>Govanella</taxon>
    </lineage>
</organism>
<proteinExistence type="predicted"/>
<accession>A0A9X3TZN4</accession>
<reference evidence="3" key="1">
    <citation type="submission" date="2022-08" db="EMBL/GenBank/DDBJ databases">
        <authorList>
            <person name="Vandamme P."/>
            <person name="Hettiarachchi A."/>
            <person name="Peeters C."/>
            <person name="Cnockaert M."/>
            <person name="Carlier A."/>
        </authorList>
    </citation>
    <scope>NUCLEOTIDE SEQUENCE</scope>
    <source>
        <strain evidence="3">LMG 31809</strain>
    </source>
</reference>
<gene>
    <name evidence="3" type="ORF">NYP16_10495</name>
</gene>
<dbReference type="InterPro" id="IPR048951">
    <property type="entry name" value="Ppx_C"/>
</dbReference>
<dbReference type="CDD" id="cd24052">
    <property type="entry name" value="ASKHA_NBD_HpPPX-GppA-like"/>
    <property type="match status" value="1"/>
</dbReference>
<reference evidence="3" key="2">
    <citation type="journal article" date="2023" name="Syst. Appl. Microbiol.">
        <title>Govania unica gen. nov., sp. nov., a rare biosphere bacterium that represents a novel family in the class Alphaproteobacteria.</title>
        <authorList>
            <person name="Vandamme P."/>
            <person name="Peeters C."/>
            <person name="Hettiarachchi A."/>
            <person name="Cnockaert M."/>
            <person name="Carlier A."/>
        </authorList>
    </citation>
    <scope>NUCLEOTIDE SEQUENCE</scope>
    <source>
        <strain evidence="3">LMG 31809</strain>
    </source>
</reference>
<evidence type="ECO:0000313" key="4">
    <source>
        <dbReference type="Proteomes" id="UP001141619"/>
    </source>
</evidence>
<dbReference type="Gene3D" id="1.10.3210.10">
    <property type="entry name" value="Hypothetical protein af1432"/>
    <property type="match status" value="1"/>
</dbReference>
<dbReference type="Pfam" id="PF21697">
    <property type="entry name" value="Ppx_C"/>
    <property type="match status" value="1"/>
</dbReference>
<dbReference type="EMBL" id="JANWOI010000003">
    <property type="protein sequence ID" value="MDA5194379.1"/>
    <property type="molecule type" value="Genomic_DNA"/>
</dbReference>
<sequence>MAHRTFDHRIAVIDIGSNSVRLVLFEGDGRFPAVAFNEKVLCGLGRNMSTSRKLDEKGMVMALQTLERFAILIKRMRVRDVRAVATAAVRAADNGSEFIEAITIRCGFKVQVLTGNEEARMSAMGVLAGIPDADGVMGDLGGGSLELVNIGPAGIGQNVSLPLGPFLLQDLMKKDKRALFAHIDDHLQRIPWFNIGRDRDFFTVGGAWRALARMHIEHTGYPLHILHHYRIPREDVLSLCTLVSSMSPQSLARIPNVAIKRAETLPFAATLLRRIFEVVKPKQLIVSALGLREGLIYSAMPEEVRKRDPLLDVCHDMAAQSGRFPEHAQALLDWTGPIFAGETVEDRRLRLATCMLSDVAWRGHPDYRADMVLLEVLYGRFGGLDHRGTALMALALYCCYGGTLDHEIAHISRILDENDFKRAELMGLSLRLGQRLSGGTSSALKLARLEITKEALLLKVKAEQQTIAGEVVLRRLEALAKAIGRRAQIIPE</sequence>
<feature type="domain" description="Ppx/GppA phosphatase N-terminal" evidence="1">
    <location>
        <begin position="32"/>
        <end position="302"/>
    </location>
</feature>
<dbReference type="PANTHER" id="PTHR30005">
    <property type="entry name" value="EXOPOLYPHOSPHATASE"/>
    <property type="match status" value="1"/>
</dbReference>
<evidence type="ECO:0000313" key="3">
    <source>
        <dbReference type="EMBL" id="MDA5194379.1"/>
    </source>
</evidence>
<evidence type="ECO:0000259" key="2">
    <source>
        <dbReference type="Pfam" id="PF21697"/>
    </source>
</evidence>
<dbReference type="InterPro" id="IPR050273">
    <property type="entry name" value="GppA/Ppx_hydrolase"/>
</dbReference>
<dbReference type="InterPro" id="IPR043129">
    <property type="entry name" value="ATPase_NBD"/>
</dbReference>
<evidence type="ECO:0000259" key="1">
    <source>
        <dbReference type="Pfam" id="PF02541"/>
    </source>
</evidence>
<dbReference type="AlphaFoldDB" id="A0A9X3TZN4"/>
<dbReference type="InterPro" id="IPR003695">
    <property type="entry name" value="Ppx_GppA_N"/>
</dbReference>
<protein>
    <submittedName>
        <fullName evidence="3">Ppx/GppA family phosphatase</fullName>
    </submittedName>
</protein>
<comment type="caution">
    <text evidence="3">The sequence shown here is derived from an EMBL/GenBank/DDBJ whole genome shotgun (WGS) entry which is preliminary data.</text>
</comment>
<dbReference type="RefSeq" id="WP_274944082.1">
    <property type="nucleotide sequence ID" value="NZ_JANWOI010000003.1"/>
</dbReference>
<dbReference type="Gene3D" id="3.30.420.40">
    <property type="match status" value="1"/>
</dbReference>
<dbReference type="SUPFAM" id="SSF53067">
    <property type="entry name" value="Actin-like ATPase domain"/>
    <property type="match status" value="2"/>
</dbReference>
<feature type="domain" description="Exopolyphosphatase C-terminal" evidence="2">
    <location>
        <begin position="312"/>
        <end position="490"/>
    </location>
</feature>
<dbReference type="PANTHER" id="PTHR30005:SF0">
    <property type="entry name" value="RETROGRADE REGULATION PROTEIN 2"/>
    <property type="match status" value="1"/>
</dbReference>
<name>A0A9X3TZN4_9PROT</name>
<dbReference type="Gene3D" id="3.30.420.150">
    <property type="entry name" value="Exopolyphosphatase. Domain 2"/>
    <property type="match status" value="1"/>
</dbReference>
<dbReference type="Proteomes" id="UP001141619">
    <property type="component" value="Unassembled WGS sequence"/>
</dbReference>